<evidence type="ECO:0000256" key="1">
    <source>
        <dbReference type="SAM" id="MobiDB-lite"/>
    </source>
</evidence>
<dbReference type="Proteomes" id="UP000019374">
    <property type="component" value="Unassembled WGS sequence"/>
</dbReference>
<sequence length="594" mass="66248">MATLLYSIPCRLLAQRCKYLARTAGPADGGAHFSPFSPARSKKKTSTRYLISPVSRSPPVSVTSPLSDRPPHDRPSVSPPNSSSSSPFSSPAASRLRSLVRPSSIASQPKDRKSHRPHRLSVSGVTPPPPPPCRLPPPSTRPVAARRLPVGVKSSPALAARLDSRKSLLGADSGFSQFHAQHSPSYNHSAEYAREYGQAYPQPAYSLPTYAENANLNKSFDQGYAHRQGFIPSTPARSVHRDRMGFLNTKWAAAFMGVTSLQAMVCLGFESFVFGKFQTSLGRWVEKPEVQSQYKTIPTFLTLFIFGFLYELVVVWDALRMKNTIQVIGVCIANLALLVYTAIQVDQIQMAIEVLGSDALKFGITPDELWSDVKPFLVAIPAVIALATVVMMFISWKLYQEFAWDILKNIGADYRMKKRFLHYQVIIHASRQIYIALLKFDFFFFLGFIIQFVVIVAQKSDPEFALTIATIPITICILLAAAFFTRRENMPGMVAVIVLYLGGLTYFTFKLVRIYQPDYQKSYLAVRKSLTAFAVITILLILLTIINAIICMRNFDKGLKAHLLSPRRVEEKPDAHSISLHDVKPQLPSRMTID</sequence>
<reference evidence="3 4" key="1">
    <citation type="journal article" date="2013" name="Chin. Sci. Bull.">
        <title>Genome survey uncovers the secrets of sex and lifestyle in caterpillar fungus.</title>
        <authorList>
            <person name="Hu X."/>
            <person name="Zhang Y."/>
            <person name="Xiao G."/>
            <person name="Zheng P."/>
            <person name="Xia Y."/>
            <person name="Zhang X."/>
            <person name="St Leger R.J."/>
            <person name="Liu X."/>
            <person name="Wang C."/>
        </authorList>
    </citation>
    <scope>NUCLEOTIDE SEQUENCE [LARGE SCALE GENOMIC DNA]</scope>
    <source>
        <strain evidence="4">Co18 / CGMCC 3.14243</strain>
        <tissue evidence="3">Fruit-body</tissue>
    </source>
</reference>
<feature type="compositionally biased region" description="Low complexity" evidence="1">
    <location>
        <begin position="52"/>
        <end position="67"/>
    </location>
</feature>
<dbReference type="PANTHER" id="PTHR34391:SF1">
    <property type="entry name" value="UPF0658 GOLGI APPARATUS MEMBRANE PROTEIN C1952.10C-RELATED"/>
    <property type="match status" value="1"/>
</dbReference>
<protein>
    <submittedName>
        <fullName evidence="3">Uncharacterized protein</fullName>
    </submittedName>
</protein>
<feature type="compositionally biased region" description="Low complexity" evidence="1">
    <location>
        <begin position="79"/>
        <end position="101"/>
    </location>
</feature>
<gene>
    <name evidence="3" type="ORF">OCS_06535</name>
</gene>
<feature type="transmembrane region" description="Helical" evidence="2">
    <location>
        <begin position="251"/>
        <end position="274"/>
    </location>
</feature>
<feature type="transmembrane region" description="Helical" evidence="2">
    <location>
        <begin position="294"/>
        <end position="313"/>
    </location>
</feature>
<dbReference type="OrthoDB" id="2448307at2759"/>
<dbReference type="HOGENOM" id="CLU_029564_3_1_1"/>
<evidence type="ECO:0000313" key="3">
    <source>
        <dbReference type="EMBL" id="EQK97751.1"/>
    </source>
</evidence>
<proteinExistence type="predicted"/>
<dbReference type="AlphaFoldDB" id="T5A7P2"/>
<accession>T5A7P2</accession>
<keyword evidence="2" id="KW-1133">Transmembrane helix</keyword>
<feature type="transmembrane region" description="Helical" evidence="2">
    <location>
        <begin position="491"/>
        <end position="509"/>
    </location>
</feature>
<keyword evidence="2" id="KW-0472">Membrane</keyword>
<keyword evidence="2" id="KW-0812">Transmembrane</keyword>
<dbReference type="eggNOG" id="ENOG502RXYE">
    <property type="taxonomic scope" value="Eukaryota"/>
</dbReference>
<evidence type="ECO:0000313" key="4">
    <source>
        <dbReference type="Proteomes" id="UP000019374"/>
    </source>
</evidence>
<dbReference type="EMBL" id="KE656854">
    <property type="protein sequence ID" value="EQK97751.1"/>
    <property type="molecule type" value="Genomic_DNA"/>
</dbReference>
<feature type="transmembrane region" description="Helical" evidence="2">
    <location>
        <begin position="376"/>
        <end position="399"/>
    </location>
</feature>
<feature type="transmembrane region" description="Helical" evidence="2">
    <location>
        <begin position="440"/>
        <end position="458"/>
    </location>
</feature>
<dbReference type="PANTHER" id="PTHR34391">
    <property type="entry name" value="UPF0658 GOLGI APPARATUS MEMBRANE PROTEIN C1952.10C-RELATED"/>
    <property type="match status" value="1"/>
</dbReference>
<feature type="transmembrane region" description="Helical" evidence="2">
    <location>
        <begin position="529"/>
        <end position="550"/>
    </location>
</feature>
<dbReference type="GO" id="GO:0005794">
    <property type="term" value="C:Golgi apparatus"/>
    <property type="evidence" value="ECO:0007669"/>
    <property type="project" value="TreeGrafter"/>
</dbReference>
<name>T5A7P2_OPHSC</name>
<dbReference type="InterPro" id="IPR040410">
    <property type="entry name" value="UPF0658_Golgi"/>
</dbReference>
<evidence type="ECO:0000256" key="2">
    <source>
        <dbReference type="SAM" id="Phobius"/>
    </source>
</evidence>
<feature type="compositionally biased region" description="Pro residues" evidence="1">
    <location>
        <begin position="126"/>
        <end position="140"/>
    </location>
</feature>
<feature type="region of interest" description="Disordered" evidence="1">
    <location>
        <begin position="28"/>
        <end position="147"/>
    </location>
</feature>
<organism evidence="3 4">
    <name type="scientific">Ophiocordyceps sinensis (strain Co18 / CGMCC 3.14243)</name>
    <name type="common">Yarsagumba caterpillar fungus</name>
    <name type="synonym">Hirsutella sinensis</name>
    <dbReference type="NCBI Taxonomy" id="911162"/>
    <lineage>
        <taxon>Eukaryota</taxon>
        <taxon>Fungi</taxon>
        <taxon>Dikarya</taxon>
        <taxon>Ascomycota</taxon>
        <taxon>Pezizomycotina</taxon>
        <taxon>Sordariomycetes</taxon>
        <taxon>Hypocreomycetidae</taxon>
        <taxon>Hypocreales</taxon>
        <taxon>Ophiocordycipitaceae</taxon>
        <taxon>Ophiocordyceps</taxon>
    </lineage>
</organism>
<feature type="transmembrane region" description="Helical" evidence="2">
    <location>
        <begin position="464"/>
        <end position="484"/>
    </location>
</feature>
<feature type="transmembrane region" description="Helical" evidence="2">
    <location>
        <begin position="325"/>
        <end position="343"/>
    </location>
</feature>